<dbReference type="OrthoDB" id="3690154at2"/>
<evidence type="ECO:0000313" key="3">
    <source>
        <dbReference type="Proteomes" id="UP000294947"/>
    </source>
</evidence>
<accession>A0A4R4XUQ0</accession>
<feature type="region of interest" description="Disordered" evidence="1">
    <location>
        <begin position="4720"/>
        <end position="4751"/>
    </location>
</feature>
<evidence type="ECO:0000256" key="1">
    <source>
        <dbReference type="SAM" id="MobiDB-lite"/>
    </source>
</evidence>
<dbReference type="EMBL" id="SMKW01000130">
    <property type="protein sequence ID" value="TDD35125.1"/>
    <property type="molecule type" value="Genomic_DNA"/>
</dbReference>
<organism evidence="2 3">
    <name type="scientific">Saccharopolyspora elongata</name>
    <dbReference type="NCBI Taxonomy" id="2530387"/>
    <lineage>
        <taxon>Bacteria</taxon>
        <taxon>Bacillati</taxon>
        <taxon>Actinomycetota</taxon>
        <taxon>Actinomycetes</taxon>
        <taxon>Pseudonocardiales</taxon>
        <taxon>Pseudonocardiaceae</taxon>
        <taxon>Saccharopolyspora</taxon>
    </lineage>
</organism>
<evidence type="ECO:0000313" key="2">
    <source>
        <dbReference type="EMBL" id="TDD35125.1"/>
    </source>
</evidence>
<feature type="region of interest" description="Disordered" evidence="1">
    <location>
        <begin position="1"/>
        <end position="45"/>
    </location>
</feature>
<name>A0A4R4XUQ0_9PSEU</name>
<feature type="region of interest" description="Disordered" evidence="1">
    <location>
        <begin position="4188"/>
        <end position="4219"/>
    </location>
</feature>
<feature type="compositionally biased region" description="Low complexity" evidence="1">
    <location>
        <begin position="1"/>
        <end position="25"/>
    </location>
</feature>
<reference evidence="2 3" key="1">
    <citation type="submission" date="2019-03" db="EMBL/GenBank/DDBJ databases">
        <title>Draft genome sequences of novel Actinobacteria.</title>
        <authorList>
            <person name="Sahin N."/>
            <person name="Ay H."/>
            <person name="Saygin H."/>
        </authorList>
    </citation>
    <scope>NUCLEOTIDE SEQUENCE [LARGE SCALE GENOMIC DNA]</scope>
    <source>
        <strain evidence="2 3">7K502</strain>
    </source>
</reference>
<keyword evidence="3" id="KW-1185">Reference proteome</keyword>
<dbReference type="SUPFAM" id="SSF75011">
    <property type="entry name" value="3-carboxy-cis,cis-mucoante lactonizing enzyme"/>
    <property type="match status" value="1"/>
</dbReference>
<feature type="compositionally biased region" description="Basic and acidic residues" evidence="1">
    <location>
        <begin position="4188"/>
        <end position="4197"/>
    </location>
</feature>
<dbReference type="Proteomes" id="UP000294947">
    <property type="component" value="Unassembled WGS sequence"/>
</dbReference>
<feature type="region of interest" description="Disordered" evidence="1">
    <location>
        <begin position="5002"/>
        <end position="5025"/>
    </location>
</feature>
<feature type="region of interest" description="Disordered" evidence="1">
    <location>
        <begin position="956"/>
        <end position="976"/>
    </location>
</feature>
<gene>
    <name evidence="2" type="ORF">E1288_43550</name>
</gene>
<sequence>MTAAAGVGDGADSSQAVESSSVVEKVGGGRPPGPGVTSGSGSKPGSRRDVLAMLVAADPDLRSYAGLLGDPEALPAKLRAYAAKPKKDLRLANAGVTSFMWLNTILPGRVNQLALTGKYGPETLLGLYELLLRQPRQGDRAREIASVVAELLGVQPDPGSWNPRDWFGLSKGRGLPATRGEKTAAENVGEKTAAEVLDEKSAAEVLHEKTRSNDPDDRDGLDSDERALLAEESDAASIFSAVSDESDRTDTTSLAEIEDNDTGQVREIPLEFVDPMLGMGGSVDALWSGGADPQVETFIETLATAVADTPTVESHSDDKKARLAGYLERQRILDMDAVGRLGEYVRGLVDRILLAEVHSAGLDTRTRWVADGLHARAEQNNLPGGAPPEAGAGPSLAAEDQRLFDAITASWPSSHVRGSSPDDQPRSDVTLDYTLAGFRGMVDGFDKALVFQAKALGPGRNDRAGGPGMPNYPLAYLGDGLVAMRRVEQLLRGSRNVGGVRALVFAPDTRKGFVLVRRGNDVHIFGMHDGKAARPGDLDGAEPLFGVAYMPDGRLLFGRQTALTDGQISKLAEKYANIPPTVDADPLAILSLTMMEDVQAAVGNLPADAAKRWTLTPISIGRGPGALSQVRDLLRLRGEGATAVLVDPAGHQAFTMRREGDSDVAVSRHHNGKSDDMTGSDARIGADNVYAIAMDADGSALLGDQAVATVSEDRAARFEELRSELPKPAHFGLFRYGDARRFVKSGAAELALVREDEIRQARIARIGKKRAEPGGEPPQLGQSMWTAPVVMGGTLNGVIEAVRADEGGAATAIVLDGESREAYIVERQPGGANNVAVWLADGDPVPVDPAILGNLRRILVVGKRSDGSVFPPGSFTEPARRRFDEELLRQARSGLTWDTWREVRKAVRQEVDGPSALEQGITGNDLTFVAANQVRKDPARKPSEVVQRWADDLGIGRQERDGAASGAESRAMPSQAWTPQRVVSVGKAAAMPVRALRQISDPLAQDLMQLAQAIVDSVHHFTGPYRRPDIDRNGLDLPPELRSVKLDEQLKNKPPNLHLKAPLVHLAAQHLIELGIDAASIRDIRNSSQAIGRQLGTARPTAASLSWPDTNRGRLYEVSERELRRALPRVQMQPNPRIPGAFLAEVLSKAERLPSDETSTTGREAPSSAAQAAPPAVTPARYAGQSGEQAIEGALGRLRERWHSARSTPVPPPVPSPPFAPSLFPGDVGEFSISDALEVIEALDTSASFGMPGAGPVRRIPPVQPDDDDYEAALGILDELSEHDEPDLEIPAYRLALDAIAWRLKNEPDESVVRGDAMDIIAALETSEPLDVTGGSGTLRSLQDILDAADELEVDSSIAQSARLLFEEIDLRDPDDLDFVDEAESAITLIAAEAKLVEDSEALVRYAEGLSRITRSVRPEWVLRRKYPHLFQDDGPPAATTEPDPDVAEPQAKRRRLEPAASDADRIEQAESPSALVALAGRESLQPDGSAGPSRVRWIPRASESDAQVPAARAILGLVSDFERLEQDALRYPEALSAVVWLLRNEADRGRVAQDAESVVAGLGMPRDGSGPDTSSGAEVRTVEDMTTLADSMEFDAADMQDARRIFDEVDIRGVGDGAAHHDLRNYDAESRAAIALIADSAKGRHQVAVLLSHISGTLRPEWALEHRFRPGLGGGATTPENAPGRANVRQTVDEVLAELREDINTNLEAAEVALRELPGRDDLVAEAMEVLAESAPLLSDEQREWLAPLVAADRMDPATRDETTEQVSAWFGQESDLRVDDVLAELREAIETNLEAAEVALRELPGRDDRVAEAMEVLAESAPLLSDEQREWLAPLVAADRMDPATGDETTRQARAWFGAESDLRAAWLEERLKAEAAIRQPPSEEALRSADKLIAAAFDAGEISDADKRDEELAGAIRTMIATATSSGGWAAGLQVADEIAADRGSMAREWTQDRLDVEGYVASAALDELGDPEYVARLREPALDLALSSINPLPKISGFPQLSRSPVEAARDVLAWRMHQAGGPGVASLGEGEALAAQIGSVPALRWEPRHVELAAAGLRADPEQFAPAFAAVVTNSSDLRTQVHGYNQTAIAQVTAAITARSGNTIPVDVVANALVRLLGIEPLSPGMVAALYADAGAPRGQVMPDSAVTYFSRAEFARNGYDPEQIAWLVNHLEHEAEGRLSLDQIADYLAVETRTEPWSGKKFDAFREQTLLRGAVDPAVREAANQHSPALLARLRYSQDDVATALQNAIDASAVVVEPEALSRHVARALGTEKWTWEKFEQVRAAAPAEADLDHELRGIVQWHVGTAEVFGAKFGASFEFTAVAAVVQSVWEQEGRKVPIGRIAENISRELRLGGGNRRQFDEQLAEAPSLASVSADTDAEVLRVVDMQLLREDGINLDDMARVVEQARTEWRSYAPLMALVMGVEAWTRTRFARYLAHAPELADIPPDFRPSIAAEDREWLLEQGLDPDDVIRVADRIVENSDNSVSAGFVADNIIRSFKTAAPEPSSSADGEPGPNRRLFTRQVLSDEIHSSGERPAVEARTVTAVQALFDPYLLKLHKLDPEAVASVVKTEAAANDMSVVQAARWIANDSGLVRSFTPLHRRQVTGARVAEVKAEADRSADLFAEIDADLREIDPASLDRAEDTAEASARATRTAWEQAQQRLTDAAANLDVERGRHADLLREIDQTPAGTLPTQDSDERLAGSAAAVERAKRLVREASDVVSATHLSWQVTDAGLAQLREARAELIDQIETVHGKAERLVDRVRARSREASRVEADTREAAQTYRAKIAEAAQAIEKLTSPGLDGEQRREAESLLSRDLDDMTERDNRIAEAADQSELLHDAAKALGSELREQHETLNAAIERYQTVAAATAAMVEREAELQLLAMSSMLTIESLEDVSSLVDAVAEYSGEDRAAIESQIREMSLVELAAAFTSGELPIQTAAGDRILVPVQVDLYRPPGSAAPSTLAPITVESSGTEDRDVDTQEASARAAMRIPLGTIEPTSISNAFVRPLVWAGPAVDSRHDLDYTEINLVMEGDGGRPAIAATMTVRVGSGAEGRRPAVAILDAGLRVARITPVKAAEDEDTVELTPEDIDRFAENGIRLPKEITEAITAGTRVRLVGLTGGSRAEEHKVEFNTSQLEGVELAGGGGLAAGEILGLAGLMGGLNVEGGFGTYNGPFSMVYLENKVKALYGRLVYEVGDHRVAMPAHVAIRAGLPVPRHLTQSKDIEVPPESRAPAFLVAPGEVKEVPEPKVREFAEMVSERFALGTQGKAALWDALGGHPDAGRGELAAEKATEAMRSATAGEFAFTWVEADGRAHRVAVRIEAEVPNSFQPSSERSRTWEDNRLNLRGRLSSVNRFLRFVFGLFSFLRGKPSSWNMPSTGVSAGFNVRRTNMQGWATENARGYTAENLVEGYANARVAGVHTSWQLPNLAQSLLAGGTMIGSDVRGRRAAPTAADAQLAGLTPGDSLYPHETERAEPGDAPGSPDSRSLSRPKAFRKVLRKDESGNKLPPEPQAVPSPRQGVFSERIENAVLLAVPESKLAWATKPLPASEVEERTYLGSLPDGVTFRMLEPKKVGNFALPQTVRVSPADRAAAELSGARSLVPADGGRPDAPQHKPPWLFKTWSSPEGLKAFTEVLPDGTTTEYRYEAPPHKGSGDAVGRLVDTFDSYGAHRVDADLALSGRKQEVPELATGGLWSRLLTKKVHTSEFGNYRLLSAQSAKDSPELYRYASQLPLMVRSRSRGYQLAVRILLSLISVMPGSAGRVLGNLLGLYNRDLGSTVLKAPGPLQALPYSGPTAVFVVDRKTTYETSSRAVNWLINSRLPGGPAISVVPNAAVIVMPLEDAISLYEADGEEVPPELLKELEKHRKEQADARATAEAELEPHRARIKEWIDAGATVATIVQRLRDDHDLSESVSESSVRRWIEASPVQTLLPENPGDYRSHNGTMVESSEIHGQQPLAEVERALDFLQVTDAEFRDKILQPIEEVLAGPHGHVTLSDALAGRTTEQGAVLSIVNPASKGWRRLFGFHEVVNVRISAERSDHEDETPVRRSPVMPTSMSSVAFSIVLTSLTKARTLVFGGGSQVGGAHAEPRPGGGADTFGGASTGLVAVREKTKVTILDGSAKEERGVSTTQKLVARTDLKVKHTLEFSRHEKPSFLLKAVTLGHAVDRDVLPRRDGRPQAPAKLGKKSPPPEGGGSAAVSVPATVLGKVGLISPQAGFAPALQRPAQGPSVTVHATLPDGASPVLEAGDGLQSLAIGEYTSKAFESVLKAQLGNAPLPPGAFVADLVNNAPLRPGAVTATDLENAAAKESRYTEEGSVGRLVLDMLSRGSTVRGGMHAMAHSNDRYGAEKVVVRRGFRKSRMNVSVHAKPIPAEFTLLKKVPPEAGATLGTIDQLSKRFGESEATAVGAAAGLRGEGMGVRAEGEGAVNPNARVIPEGNVIAEHDTHFESDRGATNRAKNNVYNGEKYVFRGSWQYFLSVKTRHQRSVTQVDAHDDSIVMVTGDLALRLGMTDLGQLWQQESVAVPKGVVVGSAPGRTGAFMHGLGQPYEPARPASRQDDLTRGRNLDIGPGVTMNQVVGYLVGLPAALRPATYTFAQGVVFTEQQLRDVLTNAIQLNWRGQQVRHLLNAIYPGDEVGKHTQRERAHAIAEREMNLYTEQAWHLGPRLHNDLHDVIVFDLVTRGEGAALDRARNIRQDLDLPAAPIPSTGRPAADPDAIEPAPPASTPEVTDVAGERELERGREGSALHASRVLRSLVADRVGVEEDAVTDEQVGEFVRSQPGPDEVGPLLDRIQTARDLLSKVSDQSESRRRHYVAAIGEISTLLGNPELNRDAVVGIAREIARGLGTLRAELRTASDQSFAVDRGAGQEPLTSEADIYAAAEALRHLRHLRPDYNDLKAAQRIVSETNLFDTPVNPAYVDLDGEIGWVSPFNTVSRLVAEKIANRPRGWNEARLKRYSAELGRVLRTENPRWVVRRELEKLRGGAGPGDATQQPSERRAEESKVQLASFKQVPLAPDASPAERLLEFYKANPGRPIPMRILQQVGWPKRRLDNPAKPSLIRFHNASIQKSLGGGGFEESSGWIVTETRGGETAYMYVPKMPVADIDSRTGHRFTAADWGSLLEAIPLKVLNFFVQAPGEEFLHGEIRKSIWGPNSRSTDHIVEGTISKVNNVLRRHGAGIIVSHPSGKKDGGESSWWYTTTGAPGDRLIAPSMIKDLVEKVWSRGNSPRAKGLLMKTPHRWGWLERDEFKVMGELKAQEPGTRLKLVDASVTSRITAQLNAVLQPGSGWVEGDRHRGIVFFPGQGGVELEE</sequence>
<feature type="region of interest" description="Disordered" evidence="1">
    <location>
        <begin position="1152"/>
        <end position="1186"/>
    </location>
</feature>
<feature type="region of interest" description="Disordered" evidence="1">
    <location>
        <begin position="3462"/>
        <end position="3537"/>
    </location>
</feature>
<feature type="region of interest" description="Disordered" evidence="1">
    <location>
        <begin position="1432"/>
        <end position="1469"/>
    </location>
</feature>
<proteinExistence type="predicted"/>
<feature type="compositionally biased region" description="Low complexity" evidence="1">
    <location>
        <begin position="1165"/>
        <end position="1180"/>
    </location>
</feature>
<feature type="compositionally biased region" description="Basic and acidic residues" evidence="1">
    <location>
        <begin position="3484"/>
        <end position="3493"/>
    </location>
</feature>
<protein>
    <submittedName>
        <fullName evidence="2">Uncharacterized protein</fullName>
    </submittedName>
</protein>
<feature type="compositionally biased region" description="Low complexity" evidence="1">
    <location>
        <begin position="35"/>
        <end position="44"/>
    </location>
</feature>
<comment type="caution">
    <text evidence="2">The sequence shown here is derived from an EMBL/GenBank/DDBJ whole genome shotgun (WGS) entry which is preliminary data.</text>
</comment>
<feature type="non-terminal residue" evidence="2">
    <location>
        <position position="5333"/>
    </location>
</feature>